<organism evidence="1 2">
    <name type="scientific">Pedobacter ginsengiterrae</name>
    <dbReference type="NCBI Taxonomy" id="871696"/>
    <lineage>
        <taxon>Bacteria</taxon>
        <taxon>Pseudomonadati</taxon>
        <taxon>Bacteroidota</taxon>
        <taxon>Sphingobacteriia</taxon>
        <taxon>Sphingobacteriales</taxon>
        <taxon>Sphingobacteriaceae</taxon>
        <taxon>Pedobacter</taxon>
    </lineage>
</organism>
<evidence type="ECO:0000313" key="2">
    <source>
        <dbReference type="Proteomes" id="UP001501081"/>
    </source>
</evidence>
<dbReference type="EMBL" id="BAABAK010000011">
    <property type="protein sequence ID" value="GAA3971482.1"/>
    <property type="molecule type" value="Genomic_DNA"/>
</dbReference>
<evidence type="ECO:0000313" key="1">
    <source>
        <dbReference type="EMBL" id="GAA3971482.1"/>
    </source>
</evidence>
<evidence type="ECO:0008006" key="3">
    <source>
        <dbReference type="Google" id="ProtNLM"/>
    </source>
</evidence>
<dbReference type="RefSeq" id="WP_344767500.1">
    <property type="nucleotide sequence ID" value="NZ_BAABAK010000011.1"/>
</dbReference>
<name>A0ABP7PUE7_9SPHI</name>
<comment type="caution">
    <text evidence="1">The sequence shown here is derived from an EMBL/GenBank/DDBJ whole genome shotgun (WGS) entry which is preliminary data.</text>
</comment>
<protein>
    <recommendedName>
        <fullName evidence="3">Cthe-2314-like HEPN domain-containing protein</fullName>
    </recommendedName>
</protein>
<keyword evidence="2" id="KW-1185">Reference proteome</keyword>
<reference evidence="2" key="1">
    <citation type="journal article" date="2019" name="Int. J. Syst. Evol. Microbiol.">
        <title>The Global Catalogue of Microorganisms (GCM) 10K type strain sequencing project: providing services to taxonomists for standard genome sequencing and annotation.</title>
        <authorList>
            <consortium name="The Broad Institute Genomics Platform"/>
            <consortium name="The Broad Institute Genome Sequencing Center for Infectious Disease"/>
            <person name="Wu L."/>
            <person name="Ma J."/>
        </authorList>
    </citation>
    <scope>NUCLEOTIDE SEQUENCE [LARGE SCALE GENOMIC DNA]</scope>
    <source>
        <strain evidence="2">JCM 17338</strain>
    </source>
</reference>
<gene>
    <name evidence="1" type="ORF">GCM10022246_24940</name>
</gene>
<accession>A0ABP7PUE7</accession>
<sequence length="294" mass="34805">MEITDPRAIIDSYNNLLFDIYQREGLQALSDNQYTFKGISVMALSNPAIVRAGQAGLYKRLQQVFTEINKELSDKNYYYAETELFSITGEIKYRIGTLYLYHPYILQLKYSYRYHNGKKHFVYDQTLEDARFNREIPIAFESIYKYWQRISDYLSGFFPEVILKLRGKTYFHHPFEHICSKYPQLMNSENLKWLVDFSKNEYPKFNGRRQFFVHQKGYDNEFFGKFLDGSSDDESVVVQMDEERNNLLVYLKAQLDHCLDGYLYLMAFLNELYIQPEKDGGFLYSLPGAPLTPI</sequence>
<proteinExistence type="predicted"/>
<dbReference type="Proteomes" id="UP001501081">
    <property type="component" value="Unassembled WGS sequence"/>
</dbReference>